<keyword evidence="2" id="KW-1185">Reference proteome</keyword>
<organism evidence="1 2">
    <name type="scientific">Coprinellus micaceus</name>
    <name type="common">Glistening ink-cap mushroom</name>
    <name type="synonym">Coprinus micaceus</name>
    <dbReference type="NCBI Taxonomy" id="71717"/>
    <lineage>
        <taxon>Eukaryota</taxon>
        <taxon>Fungi</taxon>
        <taxon>Dikarya</taxon>
        <taxon>Basidiomycota</taxon>
        <taxon>Agaricomycotina</taxon>
        <taxon>Agaricomycetes</taxon>
        <taxon>Agaricomycetidae</taxon>
        <taxon>Agaricales</taxon>
        <taxon>Agaricineae</taxon>
        <taxon>Psathyrellaceae</taxon>
        <taxon>Coprinellus</taxon>
    </lineage>
</organism>
<evidence type="ECO:0000313" key="1">
    <source>
        <dbReference type="EMBL" id="TEB20962.1"/>
    </source>
</evidence>
<sequence>MALDLKILCMFDPKRAHCRMLTLWSVRVPSLLFLFSWIFASWQDTPASCVSNSRDLVSLAKCLDTFTILPKYYDEPSYHDAQPTDSEREAWTTAVASLLSVDRNCTSLAVPPELEGTYVIKRFVPPGLPTSYCILVENSADCNGMPRGWGHLVVPEKREQVSRSLHVSAPHPKYDLGTIEQATALFELSGAKSLLLAGRTRGAFMQSSTCVQASNPYWKTDPAHNNLEPFFDAFVAIYQWQQQQGGCYSKSCAFIQVHGKGGTTCPLDQIFLSTGLGNDPWYTDPTDYPVKRLKTSLKQIFPTWNISLPSDSKCPLVASGNIGGRYINSVPKSKVCLRPAIPHQVKGEFIHIEQAIESRKSDVYEAWGKAVRETFEPVCAPGMAVHPRKLLCVDGVVAEEARAWPWGYLHSRQGLLFLMRFERLRLTIASS</sequence>
<gene>
    <name evidence="1" type="ORF">FA13DRAFT_1696329</name>
</gene>
<reference evidence="1 2" key="1">
    <citation type="journal article" date="2019" name="Nat. Ecol. Evol.">
        <title>Megaphylogeny resolves global patterns of mushroom evolution.</title>
        <authorList>
            <person name="Varga T."/>
            <person name="Krizsan K."/>
            <person name="Foldi C."/>
            <person name="Dima B."/>
            <person name="Sanchez-Garcia M."/>
            <person name="Sanchez-Ramirez S."/>
            <person name="Szollosi G.J."/>
            <person name="Szarkandi J.G."/>
            <person name="Papp V."/>
            <person name="Albert L."/>
            <person name="Andreopoulos W."/>
            <person name="Angelini C."/>
            <person name="Antonin V."/>
            <person name="Barry K.W."/>
            <person name="Bougher N.L."/>
            <person name="Buchanan P."/>
            <person name="Buyck B."/>
            <person name="Bense V."/>
            <person name="Catcheside P."/>
            <person name="Chovatia M."/>
            <person name="Cooper J."/>
            <person name="Damon W."/>
            <person name="Desjardin D."/>
            <person name="Finy P."/>
            <person name="Geml J."/>
            <person name="Haridas S."/>
            <person name="Hughes K."/>
            <person name="Justo A."/>
            <person name="Karasinski D."/>
            <person name="Kautmanova I."/>
            <person name="Kiss B."/>
            <person name="Kocsube S."/>
            <person name="Kotiranta H."/>
            <person name="LaButti K.M."/>
            <person name="Lechner B.E."/>
            <person name="Liimatainen K."/>
            <person name="Lipzen A."/>
            <person name="Lukacs Z."/>
            <person name="Mihaltcheva S."/>
            <person name="Morgado L.N."/>
            <person name="Niskanen T."/>
            <person name="Noordeloos M.E."/>
            <person name="Ohm R.A."/>
            <person name="Ortiz-Santana B."/>
            <person name="Ovrebo C."/>
            <person name="Racz N."/>
            <person name="Riley R."/>
            <person name="Savchenko A."/>
            <person name="Shiryaev A."/>
            <person name="Soop K."/>
            <person name="Spirin V."/>
            <person name="Szebenyi C."/>
            <person name="Tomsovsky M."/>
            <person name="Tulloss R.E."/>
            <person name="Uehling J."/>
            <person name="Grigoriev I.V."/>
            <person name="Vagvolgyi C."/>
            <person name="Papp T."/>
            <person name="Martin F.M."/>
            <person name="Miettinen O."/>
            <person name="Hibbett D.S."/>
            <person name="Nagy L.G."/>
        </authorList>
    </citation>
    <scope>NUCLEOTIDE SEQUENCE [LARGE SCALE GENOMIC DNA]</scope>
    <source>
        <strain evidence="1 2">FP101781</strain>
    </source>
</reference>
<dbReference type="STRING" id="71717.A0A4Y7SGS9"/>
<dbReference type="OrthoDB" id="5803672at2759"/>
<protein>
    <submittedName>
        <fullName evidence="1">Uncharacterized protein</fullName>
    </submittedName>
</protein>
<name>A0A4Y7SGS9_COPMI</name>
<evidence type="ECO:0000313" key="2">
    <source>
        <dbReference type="Proteomes" id="UP000298030"/>
    </source>
</evidence>
<dbReference type="Proteomes" id="UP000298030">
    <property type="component" value="Unassembled WGS sequence"/>
</dbReference>
<dbReference type="AlphaFoldDB" id="A0A4Y7SGS9"/>
<accession>A0A4Y7SGS9</accession>
<dbReference type="EMBL" id="QPFP01000127">
    <property type="protein sequence ID" value="TEB20962.1"/>
    <property type="molecule type" value="Genomic_DNA"/>
</dbReference>
<comment type="caution">
    <text evidence="1">The sequence shown here is derived from an EMBL/GenBank/DDBJ whole genome shotgun (WGS) entry which is preliminary data.</text>
</comment>
<proteinExistence type="predicted"/>